<reference evidence="13 14" key="1">
    <citation type="submission" date="2020-04" db="EMBL/GenBank/DDBJ databases">
        <authorList>
            <person name="Wallbank WR R."/>
            <person name="Pardo Diaz C."/>
            <person name="Kozak K."/>
            <person name="Martin S."/>
            <person name="Jiggins C."/>
            <person name="Moest M."/>
            <person name="Warren A I."/>
            <person name="Byers J.R.P. K."/>
            <person name="Montejo-Kovacevich G."/>
            <person name="Yen C E."/>
        </authorList>
    </citation>
    <scope>NUCLEOTIDE SEQUENCE [LARGE SCALE GENOMIC DNA]</scope>
</reference>
<dbReference type="GO" id="GO:0005886">
    <property type="term" value="C:plasma membrane"/>
    <property type="evidence" value="ECO:0007669"/>
    <property type="project" value="UniProtKB-SubCell"/>
</dbReference>
<evidence type="ECO:0000256" key="2">
    <source>
        <dbReference type="ARBA" id="ARBA00022475"/>
    </source>
</evidence>
<dbReference type="Pfam" id="PF02949">
    <property type="entry name" value="7tm_6"/>
    <property type="match status" value="1"/>
</dbReference>
<accession>A0A8S1B2C6</accession>
<organism evidence="12 14">
    <name type="scientific">Arctia plantaginis</name>
    <name type="common">Wood tiger moth</name>
    <name type="synonym">Phalaena plantaginis</name>
    <dbReference type="NCBI Taxonomy" id="874455"/>
    <lineage>
        <taxon>Eukaryota</taxon>
        <taxon>Metazoa</taxon>
        <taxon>Ecdysozoa</taxon>
        <taxon>Arthropoda</taxon>
        <taxon>Hexapoda</taxon>
        <taxon>Insecta</taxon>
        <taxon>Pterygota</taxon>
        <taxon>Neoptera</taxon>
        <taxon>Endopterygota</taxon>
        <taxon>Lepidoptera</taxon>
        <taxon>Glossata</taxon>
        <taxon>Ditrysia</taxon>
        <taxon>Noctuoidea</taxon>
        <taxon>Erebidae</taxon>
        <taxon>Arctiinae</taxon>
        <taxon>Arctia</taxon>
    </lineage>
</organism>
<evidence type="ECO:0000313" key="12">
    <source>
        <dbReference type="EMBL" id="CAB3253577.1"/>
    </source>
</evidence>
<sequence>MKKKLAFLQPILPYGVIEPWDDLNPRLYHAVHIYWLKFYGMWFNNFSPYRIKYWLQMIYTLVVLWLVCFLPGSGEVVYLLRRRQNIGDVAEGLYLFLSEMYTYFKVAVFWFNKNKVAELLKHLHREEFKPREAEHRDIIRKSINTARFVMTYYSTMCVGAVSVGIILPLTEHFDILPTNVEYPNIDLYKTPTYVAAYIHHIYYKPATCIIDGAMDTILAAFVASAIGQIEILAFNLRNFELIAERRRKNFKEKDTEEYTKQYHVRSILKECIIHHNSIIRYVSMIESAFSLASALQFMLSVMVLCLIGVQFLSIENPASHPMQMAWMGIYLTCMLIEVFILCWFGNELIWKSIDLRQAAFDGPWTTSDRKTNIYIILFMERCKRPLCVRAGKIFTLSLDTYTILINWAYKAFAVMSNMKK</sequence>
<comment type="subcellular location">
    <subcellularLocation>
        <location evidence="1 10">Cell membrane</location>
        <topology evidence="1 10">Multi-pass membrane protein</topology>
    </subcellularLocation>
</comment>
<feature type="transmembrane region" description="Helical" evidence="10">
    <location>
        <begin position="92"/>
        <end position="111"/>
    </location>
</feature>
<keyword evidence="3 10" id="KW-0716">Sensory transduction</keyword>
<keyword evidence="5 10" id="KW-0552">Olfaction</keyword>
<comment type="similarity">
    <text evidence="10">Belongs to the insect chemoreceptor superfamily. Heteromeric odorant receptor channel (TC 1.A.69) family.</text>
</comment>
<evidence type="ECO:0000256" key="6">
    <source>
        <dbReference type="ARBA" id="ARBA00022989"/>
    </source>
</evidence>
<dbReference type="GO" id="GO:0004984">
    <property type="term" value="F:olfactory receptor activity"/>
    <property type="evidence" value="ECO:0007669"/>
    <property type="project" value="InterPro"/>
</dbReference>
<feature type="transmembrane region" description="Helical" evidence="10">
    <location>
        <begin position="150"/>
        <end position="169"/>
    </location>
</feature>
<evidence type="ECO:0000256" key="10">
    <source>
        <dbReference type="RuleBase" id="RU351113"/>
    </source>
</evidence>
<evidence type="ECO:0000256" key="1">
    <source>
        <dbReference type="ARBA" id="ARBA00004651"/>
    </source>
</evidence>
<dbReference type="AlphaFoldDB" id="A0A8S1B2C6"/>
<evidence type="ECO:0000256" key="9">
    <source>
        <dbReference type="ARBA" id="ARBA00023224"/>
    </source>
</evidence>
<dbReference type="EMBL" id="CADEBD010000393">
    <property type="protein sequence ID" value="CAB3253577.1"/>
    <property type="molecule type" value="Genomic_DNA"/>
</dbReference>
<dbReference type="GO" id="GO:0007165">
    <property type="term" value="P:signal transduction"/>
    <property type="evidence" value="ECO:0007669"/>
    <property type="project" value="UniProtKB-KW"/>
</dbReference>
<comment type="caution">
    <text evidence="12">The sequence shown here is derived from an EMBL/GenBank/DDBJ whole genome shotgun (WGS) entry which is preliminary data.</text>
</comment>
<protein>
    <recommendedName>
        <fullName evidence="10">Odorant receptor</fullName>
    </recommendedName>
</protein>
<dbReference type="Proteomes" id="UP000494256">
    <property type="component" value="Unassembled WGS sequence"/>
</dbReference>
<keyword evidence="4 10" id="KW-0812">Transmembrane</keyword>
<comment type="caution">
    <text evidence="10">Lacks conserved residue(s) required for the propagation of feature annotation.</text>
</comment>
<evidence type="ECO:0000313" key="14">
    <source>
        <dbReference type="Proteomes" id="UP000494256"/>
    </source>
</evidence>
<keyword evidence="13" id="KW-1185">Reference proteome</keyword>
<keyword evidence="8 10" id="KW-0675">Receptor</keyword>
<dbReference type="EMBL" id="CADEBC010000522">
    <property type="protein sequence ID" value="CAB3244594.1"/>
    <property type="molecule type" value="Genomic_DNA"/>
</dbReference>
<evidence type="ECO:0000256" key="3">
    <source>
        <dbReference type="ARBA" id="ARBA00022606"/>
    </source>
</evidence>
<gene>
    <name evidence="11" type="ORF">APLA_LOCUS10008</name>
    <name evidence="12" type="ORF">APLA_LOCUS14342</name>
</gene>
<feature type="transmembrane region" description="Helical" evidence="10">
    <location>
        <begin position="217"/>
        <end position="236"/>
    </location>
</feature>
<keyword evidence="7 10" id="KW-0472">Membrane</keyword>
<dbReference type="GO" id="GO:0005549">
    <property type="term" value="F:odorant binding"/>
    <property type="evidence" value="ECO:0007669"/>
    <property type="project" value="InterPro"/>
</dbReference>
<dbReference type="InterPro" id="IPR004117">
    <property type="entry name" value="7tm6_olfct_rcpt"/>
</dbReference>
<evidence type="ECO:0000313" key="11">
    <source>
        <dbReference type="EMBL" id="CAB3244594.1"/>
    </source>
</evidence>
<name>A0A8S1B2C6_ARCPL</name>
<feature type="transmembrane region" description="Helical" evidence="10">
    <location>
        <begin position="58"/>
        <end position="80"/>
    </location>
</feature>
<proteinExistence type="inferred from homology"/>
<evidence type="ECO:0000256" key="8">
    <source>
        <dbReference type="ARBA" id="ARBA00023170"/>
    </source>
</evidence>
<feature type="transmembrane region" description="Helical" evidence="10">
    <location>
        <begin position="324"/>
        <end position="346"/>
    </location>
</feature>
<evidence type="ECO:0000256" key="5">
    <source>
        <dbReference type="ARBA" id="ARBA00022725"/>
    </source>
</evidence>
<keyword evidence="2" id="KW-1003">Cell membrane</keyword>
<feature type="transmembrane region" description="Helical" evidence="10">
    <location>
        <begin position="288"/>
        <end position="312"/>
    </location>
</feature>
<keyword evidence="9 10" id="KW-0807">Transducer</keyword>
<dbReference type="PANTHER" id="PTHR21137:SF35">
    <property type="entry name" value="ODORANT RECEPTOR 19A-RELATED"/>
    <property type="match status" value="1"/>
</dbReference>
<dbReference type="PANTHER" id="PTHR21137">
    <property type="entry name" value="ODORANT RECEPTOR"/>
    <property type="match status" value="1"/>
</dbReference>
<dbReference type="OrthoDB" id="8196465at2759"/>
<keyword evidence="6 10" id="KW-1133">Transmembrane helix</keyword>
<dbReference type="Proteomes" id="UP000494106">
    <property type="component" value="Unassembled WGS sequence"/>
</dbReference>
<evidence type="ECO:0000256" key="7">
    <source>
        <dbReference type="ARBA" id="ARBA00023136"/>
    </source>
</evidence>
<evidence type="ECO:0000313" key="13">
    <source>
        <dbReference type="Proteomes" id="UP000494106"/>
    </source>
</evidence>
<evidence type="ECO:0000256" key="4">
    <source>
        <dbReference type="ARBA" id="ARBA00022692"/>
    </source>
</evidence>